<gene>
    <name evidence="1" type="ORF">Pmar_PMAR013577</name>
</gene>
<dbReference type="InterPro" id="IPR012337">
    <property type="entry name" value="RNaseH-like_sf"/>
</dbReference>
<dbReference type="Gene3D" id="3.30.420.10">
    <property type="entry name" value="Ribonuclease H-like superfamily/Ribonuclease H"/>
    <property type="match status" value="1"/>
</dbReference>
<dbReference type="GeneID" id="9041308"/>
<evidence type="ECO:0008006" key="3">
    <source>
        <dbReference type="Google" id="ProtNLM"/>
    </source>
</evidence>
<dbReference type="InterPro" id="IPR036397">
    <property type="entry name" value="RNaseH_sf"/>
</dbReference>
<organism evidence="2">
    <name type="scientific">Perkinsus marinus (strain ATCC 50983 / TXsc)</name>
    <dbReference type="NCBI Taxonomy" id="423536"/>
    <lineage>
        <taxon>Eukaryota</taxon>
        <taxon>Sar</taxon>
        <taxon>Alveolata</taxon>
        <taxon>Perkinsozoa</taxon>
        <taxon>Perkinsea</taxon>
        <taxon>Perkinsida</taxon>
        <taxon>Perkinsidae</taxon>
        <taxon>Perkinsus</taxon>
    </lineage>
</organism>
<accession>C5KQE1</accession>
<dbReference type="Proteomes" id="UP000007800">
    <property type="component" value="Unassembled WGS sequence"/>
</dbReference>
<dbReference type="AlphaFoldDB" id="C5KQE1"/>
<dbReference type="EMBL" id="GG675341">
    <property type="protein sequence ID" value="EER13302.1"/>
    <property type="molecule type" value="Genomic_DNA"/>
</dbReference>
<proteinExistence type="predicted"/>
<feature type="non-terminal residue" evidence="1">
    <location>
        <position position="240"/>
    </location>
</feature>
<evidence type="ECO:0000313" key="1">
    <source>
        <dbReference type="EMBL" id="EER13302.1"/>
    </source>
</evidence>
<dbReference type="InParanoid" id="C5KQE1"/>
<sequence length="240" mass="27101">MSAPNKQRVVKTSKDVCNDDRFGCLTLILQQNRYVLWTNECLSGHMLNKWGQISILYLDCGTAFTSNIFQEQMSAWTVKVEYHAARAPWKTPVERSHSVGLRTLRACYTPQKLARATAYDLCKIYDHVTLMMNTSPICEHVLDHQAGSSSSFITADSLAFGYTRSTGLLLKSVDGDPIPDLHASRPVAVENIRKAFLAHHWQALRDRCAQQIGRQPSKHIKPLDPGSTVLIRYKPRNKCD</sequence>
<reference evidence="1 2" key="1">
    <citation type="submission" date="2008-07" db="EMBL/GenBank/DDBJ databases">
        <authorList>
            <person name="El-Sayed N."/>
            <person name="Caler E."/>
            <person name="Inman J."/>
            <person name="Amedeo P."/>
            <person name="Hass B."/>
            <person name="Wortman J."/>
        </authorList>
    </citation>
    <scope>NUCLEOTIDE SEQUENCE [LARGE SCALE GENOMIC DNA]</scope>
    <source>
        <strain evidence="2">ATCC 50983 / TXsc</strain>
    </source>
</reference>
<protein>
    <recommendedName>
        <fullName evidence="3">Integrase catalytic domain-containing protein</fullName>
    </recommendedName>
</protein>
<name>C5KQE1_PERM5</name>
<keyword evidence="2" id="KW-1185">Reference proteome</keyword>
<dbReference type="GO" id="GO:0003676">
    <property type="term" value="F:nucleic acid binding"/>
    <property type="evidence" value="ECO:0007669"/>
    <property type="project" value="InterPro"/>
</dbReference>
<dbReference type="RefSeq" id="XP_002781507.1">
    <property type="nucleotide sequence ID" value="XM_002781461.1"/>
</dbReference>
<evidence type="ECO:0000313" key="2">
    <source>
        <dbReference type="Proteomes" id="UP000007800"/>
    </source>
</evidence>
<dbReference type="SUPFAM" id="SSF53098">
    <property type="entry name" value="Ribonuclease H-like"/>
    <property type="match status" value="1"/>
</dbReference>